<dbReference type="RefSeq" id="WP_079702958.1">
    <property type="nucleotide sequence ID" value="NZ_FUYR01000002.1"/>
</dbReference>
<organism evidence="2 3">
    <name type="scientific">Daejeonella lutea</name>
    <dbReference type="NCBI Taxonomy" id="572036"/>
    <lineage>
        <taxon>Bacteria</taxon>
        <taxon>Pseudomonadati</taxon>
        <taxon>Bacteroidota</taxon>
        <taxon>Sphingobacteriia</taxon>
        <taxon>Sphingobacteriales</taxon>
        <taxon>Sphingobacteriaceae</taxon>
        <taxon>Daejeonella</taxon>
    </lineage>
</organism>
<accession>A0A1T5DNF4</accession>
<dbReference type="InterPro" id="IPR018551">
    <property type="entry name" value="DUF2007"/>
</dbReference>
<name>A0A1T5DNF4_9SPHI</name>
<keyword evidence="3" id="KW-1185">Reference proteome</keyword>
<feature type="domain" description="DUF2007" evidence="1">
    <location>
        <begin position="5"/>
        <end position="63"/>
    </location>
</feature>
<dbReference type="STRING" id="572036.SAMN05661099_2453"/>
<protein>
    <submittedName>
        <fullName evidence="2">Putative signal transducing protein</fullName>
    </submittedName>
</protein>
<sequence length="67" mass="7870">MEAAWIKIYTSADFFKSELVRQVLIDHEIGAIIMNKQGFPYRLGEVEVYIHEDNFQKALEIIIKNEL</sequence>
<gene>
    <name evidence="2" type="ORF">SAMN05661099_2453</name>
</gene>
<dbReference type="AlphaFoldDB" id="A0A1T5DNF4"/>
<dbReference type="OrthoDB" id="1467917at2"/>
<dbReference type="EMBL" id="FUYR01000002">
    <property type="protein sequence ID" value="SKB73023.1"/>
    <property type="molecule type" value="Genomic_DNA"/>
</dbReference>
<evidence type="ECO:0000313" key="2">
    <source>
        <dbReference type="EMBL" id="SKB73023.1"/>
    </source>
</evidence>
<dbReference type="Pfam" id="PF09413">
    <property type="entry name" value="DUF2007"/>
    <property type="match status" value="1"/>
</dbReference>
<reference evidence="3" key="1">
    <citation type="submission" date="2017-02" db="EMBL/GenBank/DDBJ databases">
        <authorList>
            <person name="Varghese N."/>
            <person name="Submissions S."/>
        </authorList>
    </citation>
    <scope>NUCLEOTIDE SEQUENCE [LARGE SCALE GENOMIC DNA]</scope>
    <source>
        <strain evidence="3">DSM 22385</strain>
    </source>
</reference>
<proteinExistence type="predicted"/>
<evidence type="ECO:0000313" key="3">
    <source>
        <dbReference type="Proteomes" id="UP000189981"/>
    </source>
</evidence>
<dbReference type="Proteomes" id="UP000189981">
    <property type="component" value="Unassembled WGS sequence"/>
</dbReference>
<evidence type="ECO:0000259" key="1">
    <source>
        <dbReference type="Pfam" id="PF09413"/>
    </source>
</evidence>